<evidence type="ECO:0000256" key="1">
    <source>
        <dbReference type="ARBA" id="ARBA00004191"/>
    </source>
</evidence>
<dbReference type="InterPro" id="IPR036941">
    <property type="entry name" value="Rcpt_L-dom_sf"/>
</dbReference>
<protein>
    <recommendedName>
        <fullName evidence="9">Meiotic expression up-regulated protein 10</fullName>
    </recommendedName>
</protein>
<keyword evidence="4 6" id="KW-0732">Signal</keyword>
<keyword evidence="3" id="KW-0964">Secreted</keyword>
<dbReference type="GO" id="GO:0005886">
    <property type="term" value="C:plasma membrane"/>
    <property type="evidence" value="ECO:0007669"/>
    <property type="project" value="TreeGrafter"/>
</dbReference>
<comment type="caution">
    <text evidence="7">The sequence shown here is derived from an EMBL/GenBank/DDBJ whole genome shotgun (WGS) entry which is preliminary data.</text>
</comment>
<dbReference type="OrthoDB" id="536881at2759"/>
<dbReference type="InterPro" id="IPR051648">
    <property type="entry name" value="CWI-Assembly_Regulator"/>
</dbReference>
<keyword evidence="2" id="KW-0134">Cell wall</keyword>
<dbReference type="GO" id="GO:0031505">
    <property type="term" value="P:fungal-type cell wall organization"/>
    <property type="evidence" value="ECO:0007669"/>
    <property type="project" value="TreeGrafter"/>
</dbReference>
<feature type="signal peptide" evidence="6">
    <location>
        <begin position="1"/>
        <end position="19"/>
    </location>
</feature>
<accession>A0A8H7UAG6</accession>
<evidence type="ECO:0000256" key="2">
    <source>
        <dbReference type="ARBA" id="ARBA00022512"/>
    </source>
</evidence>
<comment type="subcellular location">
    <subcellularLocation>
        <location evidence="1">Secreted</location>
        <location evidence="1">Cell wall</location>
    </subcellularLocation>
</comment>
<feature type="chain" id="PRO_5034318985" description="Meiotic expression up-regulated protein 10" evidence="6">
    <location>
        <begin position="20"/>
        <end position="401"/>
    </location>
</feature>
<organism evidence="7 8">
    <name type="scientific">Mortierella isabellina</name>
    <name type="common">Filamentous fungus</name>
    <name type="synonym">Umbelopsis isabellina</name>
    <dbReference type="NCBI Taxonomy" id="91625"/>
    <lineage>
        <taxon>Eukaryota</taxon>
        <taxon>Fungi</taxon>
        <taxon>Fungi incertae sedis</taxon>
        <taxon>Mucoromycota</taxon>
        <taxon>Mucoromycotina</taxon>
        <taxon>Umbelopsidomycetes</taxon>
        <taxon>Umbelopsidales</taxon>
        <taxon>Umbelopsidaceae</taxon>
        <taxon>Umbelopsis</taxon>
    </lineage>
</organism>
<evidence type="ECO:0000256" key="6">
    <source>
        <dbReference type="SAM" id="SignalP"/>
    </source>
</evidence>
<dbReference type="SUPFAM" id="SSF52058">
    <property type="entry name" value="L domain-like"/>
    <property type="match status" value="2"/>
</dbReference>
<dbReference type="PANTHER" id="PTHR31018">
    <property type="entry name" value="SPORULATION-SPECIFIC PROTEIN-RELATED"/>
    <property type="match status" value="1"/>
</dbReference>
<dbReference type="Gene3D" id="3.80.20.20">
    <property type="entry name" value="Receptor L-domain"/>
    <property type="match status" value="1"/>
</dbReference>
<sequence>MTKLITCIALATIVSFASAAGCSGDLTVTSQADLDSIRTCQIYNGKITINNMQGNEVLSLAGIQQIAGDLIMKDITMVTKVDLPDLRRVSGDMVLQNIRDMHSINMPQLTAAGSLKIATAPAMTLIEFPSGLREANSLTISDTTATEVRGVMATNLVQLTVDNNHYLKGINLATVTSVKDSIKIYANAPGFGVDLGGLQTMNTGNFRNIDAISLANLSKSEGDVLFQTNTFSSLELPKLVTAAKTISVSDNSKLIKLSIPELAFVGGAFTIAGNSALTQMDSFSKLAEVDGTVDITGPFDDLKMPLLTDVRGGMNLQTSSKMYSCDQMNKVRSTVVKGNAYLCKSAVSNPTSVVGGSTGSGGKGGSSNSNALGGFMSAGEKPLASLFNIASATVFVAMMLA</sequence>
<gene>
    <name evidence="7" type="ORF">INT43_000110</name>
</gene>
<dbReference type="GO" id="GO:0009277">
    <property type="term" value="C:fungal-type cell wall"/>
    <property type="evidence" value="ECO:0007669"/>
    <property type="project" value="TreeGrafter"/>
</dbReference>
<dbReference type="EMBL" id="JAEPQZ010000016">
    <property type="protein sequence ID" value="KAG2172763.1"/>
    <property type="molecule type" value="Genomic_DNA"/>
</dbReference>
<evidence type="ECO:0000313" key="7">
    <source>
        <dbReference type="EMBL" id="KAG2172763.1"/>
    </source>
</evidence>
<keyword evidence="8" id="KW-1185">Reference proteome</keyword>
<evidence type="ECO:0000256" key="4">
    <source>
        <dbReference type="ARBA" id="ARBA00022729"/>
    </source>
</evidence>
<reference evidence="7" key="1">
    <citation type="submission" date="2020-12" db="EMBL/GenBank/DDBJ databases">
        <title>Metabolic potential, ecology and presence of endohyphal bacteria is reflected in genomic diversity of Mucoromycotina.</title>
        <authorList>
            <person name="Muszewska A."/>
            <person name="Okrasinska A."/>
            <person name="Steczkiewicz K."/>
            <person name="Drgas O."/>
            <person name="Orlowska M."/>
            <person name="Perlinska-Lenart U."/>
            <person name="Aleksandrzak-Piekarczyk T."/>
            <person name="Szatraj K."/>
            <person name="Zielenkiewicz U."/>
            <person name="Pilsyk S."/>
            <person name="Malc E."/>
            <person name="Mieczkowski P."/>
            <person name="Kruszewska J.S."/>
            <person name="Biernat P."/>
            <person name="Pawlowska J."/>
        </authorList>
    </citation>
    <scope>NUCLEOTIDE SEQUENCE</scope>
    <source>
        <strain evidence="7">WA0000067209</strain>
    </source>
</reference>
<dbReference type="PANTHER" id="PTHR31018:SF3">
    <property type="entry name" value="RECEPTOR PROTEIN-TYROSINE KINASE"/>
    <property type="match status" value="1"/>
</dbReference>
<keyword evidence="5" id="KW-0325">Glycoprotein</keyword>
<name>A0A8H7UAG6_MORIS</name>
<dbReference type="Proteomes" id="UP000654370">
    <property type="component" value="Unassembled WGS sequence"/>
</dbReference>
<proteinExistence type="predicted"/>
<dbReference type="AlphaFoldDB" id="A0A8H7UAG6"/>
<dbReference type="PROSITE" id="PS51257">
    <property type="entry name" value="PROKAR_LIPOPROTEIN"/>
    <property type="match status" value="1"/>
</dbReference>
<evidence type="ECO:0000256" key="3">
    <source>
        <dbReference type="ARBA" id="ARBA00022525"/>
    </source>
</evidence>
<evidence type="ECO:0000313" key="8">
    <source>
        <dbReference type="Proteomes" id="UP000654370"/>
    </source>
</evidence>
<evidence type="ECO:0000256" key="5">
    <source>
        <dbReference type="ARBA" id="ARBA00023180"/>
    </source>
</evidence>
<evidence type="ECO:0008006" key="9">
    <source>
        <dbReference type="Google" id="ProtNLM"/>
    </source>
</evidence>
<dbReference type="GO" id="GO:0009986">
    <property type="term" value="C:cell surface"/>
    <property type="evidence" value="ECO:0007669"/>
    <property type="project" value="TreeGrafter"/>
</dbReference>